<organism evidence="4 5">
    <name type="scientific">Paracoccus alkanivorans</name>
    <dbReference type="NCBI Taxonomy" id="2116655"/>
    <lineage>
        <taxon>Bacteria</taxon>
        <taxon>Pseudomonadati</taxon>
        <taxon>Pseudomonadota</taxon>
        <taxon>Alphaproteobacteria</taxon>
        <taxon>Rhodobacterales</taxon>
        <taxon>Paracoccaceae</taxon>
        <taxon>Paracoccus</taxon>
    </lineage>
</organism>
<accession>A0A3M0M7X1</accession>
<feature type="transmembrane region" description="Helical" evidence="3">
    <location>
        <begin position="186"/>
        <end position="208"/>
    </location>
</feature>
<keyword evidence="3" id="KW-0472">Membrane</keyword>
<keyword evidence="5" id="KW-1185">Reference proteome</keyword>
<keyword evidence="4" id="KW-0969">Cilium</keyword>
<protein>
    <submittedName>
        <fullName evidence="4">Flagellar biosynthesis protein FlhB</fullName>
    </submittedName>
</protein>
<feature type="transmembrane region" description="Helical" evidence="3">
    <location>
        <begin position="139"/>
        <end position="161"/>
    </location>
</feature>
<evidence type="ECO:0000256" key="1">
    <source>
        <dbReference type="ARBA" id="ARBA00010690"/>
    </source>
</evidence>
<dbReference type="OrthoDB" id="9807950at2"/>
<dbReference type="GO" id="GO:0005886">
    <property type="term" value="C:plasma membrane"/>
    <property type="evidence" value="ECO:0007669"/>
    <property type="project" value="TreeGrafter"/>
</dbReference>
<dbReference type="Pfam" id="PF01312">
    <property type="entry name" value="Bac_export_2"/>
    <property type="match status" value="1"/>
</dbReference>
<evidence type="ECO:0000256" key="3">
    <source>
        <dbReference type="SAM" id="Phobius"/>
    </source>
</evidence>
<dbReference type="AlphaFoldDB" id="A0A3M0M7X1"/>
<dbReference type="InterPro" id="IPR006135">
    <property type="entry name" value="T3SS_substrate_exporter"/>
</dbReference>
<gene>
    <name evidence="4" type="ORF">C9E81_17440</name>
</gene>
<dbReference type="PANTHER" id="PTHR30531">
    <property type="entry name" value="FLAGELLAR BIOSYNTHETIC PROTEIN FLHB"/>
    <property type="match status" value="1"/>
</dbReference>
<keyword evidence="4" id="KW-0966">Cell projection</keyword>
<keyword evidence="3" id="KW-1133">Transmembrane helix</keyword>
<dbReference type="EMBL" id="QOKZ01000007">
    <property type="protein sequence ID" value="RMC33313.1"/>
    <property type="molecule type" value="Genomic_DNA"/>
</dbReference>
<dbReference type="SUPFAM" id="SSF160544">
    <property type="entry name" value="EscU C-terminal domain-like"/>
    <property type="match status" value="1"/>
</dbReference>
<feature type="region of interest" description="Disordered" evidence="2">
    <location>
        <begin position="1"/>
        <end position="25"/>
    </location>
</feature>
<comment type="similarity">
    <text evidence="1">Belongs to the type III secretion exporter family.</text>
</comment>
<evidence type="ECO:0000313" key="4">
    <source>
        <dbReference type="EMBL" id="RMC33313.1"/>
    </source>
</evidence>
<evidence type="ECO:0000256" key="2">
    <source>
        <dbReference type="SAM" id="MobiDB-lite"/>
    </source>
</evidence>
<keyword evidence="4" id="KW-0282">Flagellum</keyword>
<dbReference type="PRINTS" id="PR00950">
    <property type="entry name" value="TYPE3IMSPROT"/>
</dbReference>
<sequence>MSEEKKDDKPFEPSERKLQKARQDGDVPRSTEVNVLAMYLGAWLVFAVGAGYAITHWLAMATRAMGDGGWPLESVFALATSLAQYAGLALFALLAVPVMTILSGLVAQRGLVFSAKKLAFDFKRINPVKNAAQKFGMSGLMTFGISVLKAVLTCLGGWYLFASLLERLAASPLGADAQWVTMLGNLLLKVLMLAIATSAVLAVIDILWKRHEYLHKHRMTRKEMEDEQKDSEGDPHLKAARRRKAVDIAMKQMLADVAKADVVIVNPTHYAVALEWRRGSGRAPVCLAKGTDDVAARIRERAREHEVPIYSDPPCARALHGTVQIGEEIRREHFAAVAIAIRFAERMRQKARQGW</sequence>
<feature type="transmembrane region" description="Helical" evidence="3">
    <location>
        <begin position="36"/>
        <end position="62"/>
    </location>
</feature>
<dbReference type="GO" id="GO:0009306">
    <property type="term" value="P:protein secretion"/>
    <property type="evidence" value="ECO:0007669"/>
    <property type="project" value="InterPro"/>
</dbReference>
<dbReference type="PANTHER" id="PTHR30531:SF14">
    <property type="entry name" value="SURFACE PRESENTATION OF ANTIGENS PROTEIN SPAS"/>
    <property type="match status" value="1"/>
</dbReference>
<evidence type="ECO:0000313" key="5">
    <source>
        <dbReference type="Proteomes" id="UP000273516"/>
    </source>
</evidence>
<keyword evidence="3" id="KW-0812">Transmembrane</keyword>
<dbReference type="Proteomes" id="UP000273516">
    <property type="component" value="Unassembled WGS sequence"/>
</dbReference>
<feature type="transmembrane region" description="Helical" evidence="3">
    <location>
        <begin position="82"/>
        <end position="107"/>
    </location>
</feature>
<comment type="caution">
    <text evidence="4">The sequence shown here is derived from an EMBL/GenBank/DDBJ whole genome shotgun (WGS) entry which is preliminary data.</text>
</comment>
<dbReference type="InterPro" id="IPR029025">
    <property type="entry name" value="T3SS_substrate_exporter_C"/>
</dbReference>
<dbReference type="RefSeq" id="WP_122113623.1">
    <property type="nucleotide sequence ID" value="NZ_QOKZ01000007.1"/>
</dbReference>
<reference evidence="4 5" key="1">
    <citation type="submission" date="2018-07" db="EMBL/GenBank/DDBJ databases">
        <authorList>
            <person name="Zhang Y."/>
            <person name="Wang L."/>
            <person name="Ma S."/>
        </authorList>
    </citation>
    <scope>NUCLEOTIDE SEQUENCE [LARGE SCALE GENOMIC DNA]</scope>
    <source>
        <strain evidence="4 5">4-2</strain>
    </source>
</reference>
<name>A0A3M0M7X1_9RHOB</name>
<dbReference type="Gene3D" id="3.40.1690.10">
    <property type="entry name" value="secretion proteins EscU"/>
    <property type="match status" value="1"/>
</dbReference>
<proteinExistence type="inferred from homology"/>